<name>A0A656HDS8_THINJ</name>
<evidence type="ECO:0000313" key="2">
    <source>
        <dbReference type="Proteomes" id="UP000005317"/>
    </source>
</evidence>
<accession>A0A656HDS8</accession>
<keyword evidence="2" id="KW-1185">Reference proteome</keyword>
<gene>
    <name evidence="1" type="ORF">Thini_0702</name>
</gene>
<evidence type="ECO:0000313" key="1">
    <source>
        <dbReference type="EMBL" id="EIJ33339.1"/>
    </source>
</evidence>
<organism evidence="1 2">
    <name type="scientific">Thiothrix nivea (strain ATCC 35100 / DSM 5205 / JP2)</name>
    <dbReference type="NCBI Taxonomy" id="870187"/>
    <lineage>
        <taxon>Bacteria</taxon>
        <taxon>Pseudomonadati</taxon>
        <taxon>Pseudomonadota</taxon>
        <taxon>Gammaproteobacteria</taxon>
        <taxon>Thiotrichales</taxon>
        <taxon>Thiotrichaceae</taxon>
        <taxon>Thiothrix</taxon>
    </lineage>
</organism>
<protein>
    <submittedName>
        <fullName evidence="1">Uncharacterized protein</fullName>
    </submittedName>
</protein>
<dbReference type="Proteomes" id="UP000005317">
    <property type="component" value="Unassembled WGS sequence"/>
</dbReference>
<dbReference type="RefSeq" id="WP_002707293.1">
    <property type="nucleotide sequence ID" value="NZ_JH651384.1"/>
</dbReference>
<sequence length="96" mass="10846">MTRASTKYEYLNPESGKIIDRVANKTATHCGHQRGAVNQDDIHLENIRLLANTRATVKGMEVRDRALRSMENLLQQITDAGIRQQAQIIIMTSKRA</sequence>
<dbReference type="EMBL" id="JH651384">
    <property type="protein sequence ID" value="EIJ33339.1"/>
    <property type="molecule type" value="Genomic_DNA"/>
</dbReference>
<dbReference type="AlphaFoldDB" id="A0A656HDS8"/>
<reference evidence="2" key="1">
    <citation type="journal article" date="2011" name="Stand. Genomic Sci.">
        <title>Genome sequence of the filamentous, gliding Thiothrix nivea neotype strain (JP2(T)).</title>
        <authorList>
            <person name="Lapidus A."/>
            <person name="Nolan M."/>
            <person name="Lucas S."/>
            <person name="Glavina Del Rio T."/>
            <person name="Tice H."/>
            <person name="Cheng J.F."/>
            <person name="Tapia R."/>
            <person name="Han C."/>
            <person name="Goodwin L."/>
            <person name="Pitluck S."/>
            <person name="Liolios K."/>
            <person name="Pagani I."/>
            <person name="Ivanova N."/>
            <person name="Huntemann M."/>
            <person name="Mavromatis K."/>
            <person name="Mikhailova N."/>
            <person name="Pati A."/>
            <person name="Chen A."/>
            <person name="Palaniappan K."/>
            <person name="Land M."/>
            <person name="Brambilla E.M."/>
            <person name="Rohde M."/>
            <person name="Abt B."/>
            <person name="Verbarg S."/>
            <person name="Goker M."/>
            <person name="Bristow J."/>
            <person name="Eisen J.A."/>
            <person name="Markowitz V."/>
            <person name="Hugenholtz P."/>
            <person name="Kyrpides N.C."/>
            <person name="Klenk H.P."/>
            <person name="Woyke T."/>
        </authorList>
    </citation>
    <scope>NUCLEOTIDE SEQUENCE [LARGE SCALE GENOMIC DNA]</scope>
    <source>
        <strain evidence="2">ATCC 35100 / DSM 5205 / JP2</strain>
    </source>
</reference>
<proteinExistence type="predicted"/>